<dbReference type="Proteomes" id="UP000639772">
    <property type="component" value="Chromosome 6"/>
</dbReference>
<feature type="repeat" description="PPR" evidence="3">
    <location>
        <begin position="605"/>
        <end position="639"/>
    </location>
</feature>
<evidence type="ECO:0000313" key="5">
    <source>
        <dbReference type="Proteomes" id="UP000639772"/>
    </source>
</evidence>
<evidence type="ECO:0000313" key="4">
    <source>
        <dbReference type="EMBL" id="KAG0477699.1"/>
    </source>
</evidence>
<organism evidence="4 5">
    <name type="scientific">Vanilla planifolia</name>
    <name type="common">Vanilla</name>
    <dbReference type="NCBI Taxonomy" id="51239"/>
    <lineage>
        <taxon>Eukaryota</taxon>
        <taxon>Viridiplantae</taxon>
        <taxon>Streptophyta</taxon>
        <taxon>Embryophyta</taxon>
        <taxon>Tracheophyta</taxon>
        <taxon>Spermatophyta</taxon>
        <taxon>Magnoliopsida</taxon>
        <taxon>Liliopsida</taxon>
        <taxon>Asparagales</taxon>
        <taxon>Orchidaceae</taxon>
        <taxon>Vanilloideae</taxon>
        <taxon>Vanilleae</taxon>
        <taxon>Vanilla</taxon>
    </lineage>
</organism>
<evidence type="ECO:0000256" key="1">
    <source>
        <dbReference type="ARBA" id="ARBA00007626"/>
    </source>
</evidence>
<comment type="similarity">
    <text evidence="1">Belongs to the PPR family. P subfamily.</text>
</comment>
<dbReference type="InterPro" id="IPR002885">
    <property type="entry name" value="PPR_rpt"/>
</dbReference>
<dbReference type="PANTHER" id="PTHR47939">
    <property type="entry name" value="MEMBRANE-ASSOCIATED SALT-INDUCIBLE PROTEIN-LIKE"/>
    <property type="match status" value="1"/>
</dbReference>
<dbReference type="Pfam" id="PF12854">
    <property type="entry name" value="PPR_1"/>
    <property type="match status" value="1"/>
</dbReference>
<evidence type="ECO:0000256" key="2">
    <source>
        <dbReference type="ARBA" id="ARBA00022737"/>
    </source>
</evidence>
<sequence>MIPEFDSILFRECKHGKLDLALMLKDEVTQWGHDLLPHTCSKFLKLMFASPCHVKVAISFLDEKPELLYQLDCKTLNLIIQLLSKNGMTGRARSILGSVQKRGLVINDATYESVILGFCKEKNLKGMWECFELLKQITYVPCTEDIKVLVNCLCTLGMVKEMFILFDNMTEKQPILMQTFFSAILMELNLQRLGNIGCIFVEEIYKKNHAFLMDLIKIGCLTSYQLSLHYLVNLGCIEEALVLKHYLMSRKVDHVTSVCKILVKEFCMVGRIMEAAFQLQELMAFGMFPDDDTLNVLVQGFCKVNNLKKAFEILGILLRTHAAISISSYHCLVRVLCHQRLFKCAIDLQKLIQLESTSMGLILNNILIFSLFQTDNSFLVNDLLDNMQKKHLIPDSSTYNFLVNGYYKCRNELKAVSIFHEMVSHGVIPNNRSLKNVIHYFCSHGKLKEALEVSRMMASHGLQHSSSVQCSLAMGLLSHGKISEAQLLLDQLEELGLNPKNVYYDPLIKEFCVVGNLSMAVHLLNTMLKKGNIPSQSTYSTVINSFSIHKAFDEALNFHAEMLHKGLEPSVICTDTLMRGLLDCGRTDNARGILGLILQFGIVPTYDMYNFVVEKYYAENNIEKALQLLREMQKAGYSPNFETHWSLIGNLSSSIKRMTARARVSSLVCCLGMALLQSLVRRKVFISFR</sequence>
<dbReference type="NCBIfam" id="TIGR00756">
    <property type="entry name" value="PPR"/>
    <property type="match status" value="3"/>
</dbReference>
<dbReference type="PROSITE" id="PS51375">
    <property type="entry name" value="PPR"/>
    <property type="match status" value="5"/>
</dbReference>
<dbReference type="InterPro" id="IPR011990">
    <property type="entry name" value="TPR-like_helical_dom_sf"/>
</dbReference>
<reference evidence="4 5" key="1">
    <citation type="journal article" date="2020" name="Nat. Food">
        <title>A phased Vanilla planifolia genome enables genetic improvement of flavour and production.</title>
        <authorList>
            <person name="Hasing T."/>
            <person name="Tang H."/>
            <person name="Brym M."/>
            <person name="Khazi F."/>
            <person name="Huang T."/>
            <person name="Chambers A.H."/>
        </authorList>
    </citation>
    <scope>NUCLEOTIDE SEQUENCE [LARGE SCALE GENOMIC DNA]</scope>
    <source>
        <tissue evidence="4">Leaf</tissue>
    </source>
</reference>
<gene>
    <name evidence="4" type="ORF">HPP92_012418</name>
</gene>
<dbReference type="EMBL" id="JADCNM010000006">
    <property type="protein sequence ID" value="KAG0477699.1"/>
    <property type="molecule type" value="Genomic_DNA"/>
</dbReference>
<dbReference type="Pfam" id="PF13041">
    <property type="entry name" value="PPR_2"/>
    <property type="match status" value="3"/>
</dbReference>
<dbReference type="Pfam" id="PF01535">
    <property type="entry name" value="PPR"/>
    <property type="match status" value="4"/>
</dbReference>
<feature type="repeat" description="PPR" evidence="3">
    <location>
        <begin position="430"/>
        <end position="464"/>
    </location>
</feature>
<dbReference type="OrthoDB" id="773543at2759"/>
<feature type="repeat" description="PPR" evidence="3">
    <location>
        <begin position="535"/>
        <end position="569"/>
    </location>
</feature>
<proteinExistence type="inferred from homology"/>
<dbReference type="PANTHER" id="PTHR47939:SF6">
    <property type="entry name" value="OS03G0168400 PROTEIN"/>
    <property type="match status" value="1"/>
</dbReference>
<keyword evidence="2" id="KW-0677">Repeat</keyword>
<comment type="caution">
    <text evidence="4">The sequence shown here is derived from an EMBL/GenBank/DDBJ whole genome shotgun (WGS) entry which is preliminary data.</text>
</comment>
<accession>A0A835UVT4</accession>
<feature type="repeat" description="PPR" evidence="3">
    <location>
        <begin position="107"/>
        <end position="141"/>
    </location>
</feature>
<feature type="repeat" description="PPR" evidence="3">
    <location>
        <begin position="395"/>
        <end position="429"/>
    </location>
</feature>
<evidence type="ECO:0000256" key="3">
    <source>
        <dbReference type="PROSITE-ProRule" id="PRU00708"/>
    </source>
</evidence>
<evidence type="ECO:0008006" key="6">
    <source>
        <dbReference type="Google" id="ProtNLM"/>
    </source>
</evidence>
<dbReference type="AlphaFoldDB" id="A0A835UVT4"/>
<protein>
    <recommendedName>
        <fullName evidence="6">Pentatricopeptide repeat-containing protein</fullName>
    </recommendedName>
</protein>
<dbReference type="Gene3D" id="1.25.40.10">
    <property type="entry name" value="Tetratricopeptide repeat domain"/>
    <property type="match status" value="4"/>
</dbReference>
<dbReference type="InterPro" id="IPR050667">
    <property type="entry name" value="PPR-containing_protein"/>
</dbReference>
<name>A0A835UVT4_VANPL</name>